<dbReference type="RefSeq" id="WP_261840073.1">
    <property type="nucleotide sequence ID" value="NZ_AP025459.1"/>
</dbReference>
<name>A0ABT8CKR8_9VIBR</name>
<evidence type="ECO:0000313" key="9">
    <source>
        <dbReference type="EMBL" id="MDN3702069.1"/>
    </source>
</evidence>
<feature type="transmembrane region" description="Helical" evidence="8">
    <location>
        <begin position="52"/>
        <end position="70"/>
    </location>
</feature>
<dbReference type="InterPro" id="IPR001991">
    <property type="entry name" value="Na-dicarboxylate_symporter"/>
</dbReference>
<evidence type="ECO:0000256" key="2">
    <source>
        <dbReference type="ARBA" id="ARBA00022448"/>
    </source>
</evidence>
<keyword evidence="4 8" id="KW-0812">Transmembrane</keyword>
<dbReference type="PRINTS" id="PR00173">
    <property type="entry name" value="EDTRNSPORT"/>
</dbReference>
<protein>
    <submittedName>
        <fullName evidence="9">Dicarboxylate/amino acid:cation symporter</fullName>
    </submittedName>
</protein>
<dbReference type="Gene3D" id="1.10.3860.10">
    <property type="entry name" value="Sodium:dicarboxylate symporter"/>
    <property type="match status" value="1"/>
</dbReference>
<dbReference type="SUPFAM" id="SSF118215">
    <property type="entry name" value="Proton glutamate symport protein"/>
    <property type="match status" value="1"/>
</dbReference>
<evidence type="ECO:0000256" key="1">
    <source>
        <dbReference type="ARBA" id="ARBA00004651"/>
    </source>
</evidence>
<evidence type="ECO:0000256" key="8">
    <source>
        <dbReference type="SAM" id="Phobius"/>
    </source>
</evidence>
<keyword evidence="3" id="KW-1003">Cell membrane</keyword>
<feature type="region of interest" description="Disordered" evidence="7">
    <location>
        <begin position="410"/>
        <end position="434"/>
    </location>
</feature>
<keyword evidence="10" id="KW-1185">Reference proteome</keyword>
<dbReference type="PANTHER" id="PTHR42865">
    <property type="entry name" value="PROTON/GLUTAMATE-ASPARTATE SYMPORTER"/>
    <property type="match status" value="1"/>
</dbReference>
<evidence type="ECO:0000256" key="4">
    <source>
        <dbReference type="ARBA" id="ARBA00022692"/>
    </source>
</evidence>
<evidence type="ECO:0000256" key="7">
    <source>
        <dbReference type="SAM" id="MobiDB-lite"/>
    </source>
</evidence>
<feature type="transmembrane region" description="Helical" evidence="8">
    <location>
        <begin position="226"/>
        <end position="244"/>
    </location>
</feature>
<feature type="transmembrane region" description="Helical" evidence="8">
    <location>
        <begin position="12"/>
        <end position="32"/>
    </location>
</feature>
<dbReference type="InterPro" id="IPR036458">
    <property type="entry name" value="Na:dicarbo_symporter_sf"/>
</dbReference>
<dbReference type="Proteomes" id="UP001223712">
    <property type="component" value="Unassembled WGS sequence"/>
</dbReference>
<comment type="subcellular location">
    <subcellularLocation>
        <location evidence="1">Cell membrane</location>
        <topology evidence="1">Multi-pass membrane protein</topology>
    </subcellularLocation>
</comment>
<dbReference type="Pfam" id="PF00375">
    <property type="entry name" value="SDF"/>
    <property type="match status" value="1"/>
</dbReference>
<keyword evidence="6 8" id="KW-0472">Membrane</keyword>
<feature type="transmembrane region" description="Helical" evidence="8">
    <location>
        <begin position="192"/>
        <end position="220"/>
    </location>
</feature>
<comment type="caution">
    <text evidence="9">The sequence shown here is derived from an EMBL/GenBank/DDBJ whole genome shotgun (WGS) entry which is preliminary data.</text>
</comment>
<evidence type="ECO:0000256" key="3">
    <source>
        <dbReference type="ARBA" id="ARBA00022475"/>
    </source>
</evidence>
<dbReference type="PANTHER" id="PTHR42865:SF7">
    <property type="entry name" value="PROTON_GLUTAMATE-ASPARTATE SYMPORTER"/>
    <property type="match status" value="1"/>
</dbReference>
<proteinExistence type="predicted"/>
<feature type="transmembrane region" description="Helical" evidence="8">
    <location>
        <begin position="335"/>
        <end position="352"/>
    </location>
</feature>
<keyword evidence="5 8" id="KW-1133">Transmembrane helix</keyword>
<organism evidence="9 10">
    <name type="scientific">Vibrio artabrorum</name>
    <dbReference type="NCBI Taxonomy" id="446374"/>
    <lineage>
        <taxon>Bacteria</taxon>
        <taxon>Pseudomonadati</taxon>
        <taxon>Pseudomonadota</taxon>
        <taxon>Gammaproteobacteria</taxon>
        <taxon>Vibrionales</taxon>
        <taxon>Vibrionaceae</taxon>
        <taxon>Vibrio</taxon>
    </lineage>
</organism>
<accession>A0ABT8CKR8</accession>
<sequence>MNTKKPMSLTGRVILGMVVGVLTGFAIQSFFAESGFVNNYIVHGLFEVGGQIFVASLKMLVVPLVFVSLVCGTSSLKDISTLGRMGGKTLALYIGTTAVAITLALTIGNLFQPGAGADLTAASSFKSADAPSLGQVIIDMFPTNPIQAMAEGKTLQVIVFAVLFGIAISAAGKPGERIAAVFADLNEVIMKLVALLMNLAPYGVFFLMAKMFSGLALSAIWSLAEYFLVLAGTLLLHGLVTYSLMLKGFTGLSPMMFLRKMEDAIMFAFSTASSNATIPVTMETAKNRMGVDNKVASFTIPLGATVNMDGTAIMQGVATAFIAQAYNIDLTMGDYLMVILTATLASVGTAGVPGVGLVMLAMVLNQVGLPLEGIALIMGVDRLLDMIRTAVNITGDSAVTIIVAKSEGSLDESRFNDPSAGEKEEEVKLSHQQA</sequence>
<feature type="compositionally biased region" description="Basic and acidic residues" evidence="7">
    <location>
        <begin position="411"/>
        <end position="434"/>
    </location>
</feature>
<keyword evidence="2" id="KW-0813">Transport</keyword>
<dbReference type="EMBL" id="JAUFQY010000002">
    <property type="protein sequence ID" value="MDN3702069.1"/>
    <property type="molecule type" value="Genomic_DNA"/>
</dbReference>
<evidence type="ECO:0000313" key="10">
    <source>
        <dbReference type="Proteomes" id="UP001223712"/>
    </source>
</evidence>
<reference evidence="10" key="1">
    <citation type="journal article" date="2019" name="Int. J. Syst. Evol. Microbiol.">
        <title>The Global Catalogue of Microorganisms (GCM) 10K type strain sequencing project: providing services to taxonomists for standard genome sequencing and annotation.</title>
        <authorList>
            <consortium name="The Broad Institute Genomics Platform"/>
            <consortium name="The Broad Institute Genome Sequencing Center for Infectious Disease"/>
            <person name="Wu L."/>
            <person name="Ma J."/>
        </authorList>
    </citation>
    <scope>NUCLEOTIDE SEQUENCE [LARGE SCALE GENOMIC DNA]</scope>
    <source>
        <strain evidence="10">CECT 7226</strain>
    </source>
</reference>
<feature type="transmembrane region" description="Helical" evidence="8">
    <location>
        <begin position="90"/>
        <end position="111"/>
    </location>
</feature>
<evidence type="ECO:0000256" key="6">
    <source>
        <dbReference type="ARBA" id="ARBA00023136"/>
    </source>
</evidence>
<gene>
    <name evidence="9" type="ORF">QWY96_16330</name>
</gene>
<evidence type="ECO:0000256" key="5">
    <source>
        <dbReference type="ARBA" id="ARBA00022989"/>
    </source>
</evidence>
<feature type="transmembrane region" description="Helical" evidence="8">
    <location>
        <begin position="154"/>
        <end position="171"/>
    </location>
</feature>